<name>A0A5C1I2N8_9SPHI</name>
<gene>
    <name evidence="1" type="ORF">DEO27_018980</name>
</gene>
<accession>A0A5C1I2N8</accession>
<dbReference type="AlphaFoldDB" id="A0A5C1I2N8"/>
<sequence>MKKQLKPIYFLILIAIVLLNSCKKNPVEDLKKFDNNSSKKTLGVNAITPYNFNWEVGDYMPAPTGTSILKPWASGSNQSFPLLYATDIKATDGWQLVYNTFNTTQLTPPLYFVLYNRYRGVLRAYFYLSPITPIPSSNIIHTLVQRAANNAHVLSYSAANAVDLNATSNTTSLAQPFKTTATGTWYAAEFEMAYDPNVGTKDAGSNLMSWEVNSINVSNLTLNGTSQGSITGTIAQPAPPSPGMFGSLLSGALEVGGLAALGPIKEGATSLLKSALHDALKSGLSGSVKNVSNGIFGGVAGADSTRQYVHLTTNTTYTFTGASTDVYSLANMSMIIPGSKNQESTTGYVPLYPSPLGLMTLSAAPTAQLVYLQYSWGHFPVAQLNPNSYNIVWNQSIINNTSTGATIANLKQEIISYENTNDDGTDQPWPVGSEYDGANRYVNLGYPSPSNNNYFAIRTVNTCYGCDFSNSEAWATFTIGQKMPNHVLRISFDVVPNNGTPKIKIVKSFNITLSGVTTIDG</sequence>
<reference evidence="1" key="1">
    <citation type="submission" date="2019-08" db="EMBL/GenBank/DDBJ databases">
        <title>Comparative genome analysis confer to the adaptation heavy metal polluted environment.</title>
        <authorList>
            <person name="Li Y."/>
        </authorList>
    </citation>
    <scope>NUCLEOTIDE SEQUENCE [LARGE SCALE GENOMIC DNA]</scope>
    <source>
        <strain evidence="1">P1</strain>
    </source>
</reference>
<dbReference type="RefSeq" id="WP_112572677.1">
    <property type="nucleotide sequence ID" value="NZ_CP043450.1"/>
</dbReference>
<dbReference type="KEGG" id="mrub:DEO27_018980"/>
<dbReference type="Proteomes" id="UP000251402">
    <property type="component" value="Chromosome"/>
</dbReference>
<organism evidence="1 2">
    <name type="scientific">Mucilaginibacter rubeus</name>
    <dbReference type="NCBI Taxonomy" id="2027860"/>
    <lineage>
        <taxon>Bacteria</taxon>
        <taxon>Pseudomonadati</taxon>
        <taxon>Bacteroidota</taxon>
        <taxon>Sphingobacteriia</taxon>
        <taxon>Sphingobacteriales</taxon>
        <taxon>Sphingobacteriaceae</taxon>
        <taxon>Mucilaginibacter</taxon>
    </lineage>
</organism>
<evidence type="ECO:0000313" key="2">
    <source>
        <dbReference type="Proteomes" id="UP000251402"/>
    </source>
</evidence>
<dbReference type="OrthoDB" id="1098499at2"/>
<dbReference type="EMBL" id="CP043450">
    <property type="protein sequence ID" value="QEM12024.1"/>
    <property type="molecule type" value="Genomic_DNA"/>
</dbReference>
<protein>
    <submittedName>
        <fullName evidence="1">Uncharacterized protein</fullName>
    </submittedName>
</protein>
<keyword evidence="2" id="KW-1185">Reference proteome</keyword>
<evidence type="ECO:0000313" key="1">
    <source>
        <dbReference type="EMBL" id="QEM12024.1"/>
    </source>
</evidence>
<proteinExistence type="predicted"/>